<evidence type="ECO:0000256" key="2">
    <source>
        <dbReference type="ARBA" id="ARBA00022512"/>
    </source>
</evidence>
<dbReference type="AlphaFoldDB" id="A0A1E4T4N8"/>
<evidence type="ECO:0000256" key="3">
    <source>
        <dbReference type="ARBA" id="ARBA00022525"/>
    </source>
</evidence>
<dbReference type="GO" id="GO:0031505">
    <property type="term" value="P:fungal-type cell wall organization"/>
    <property type="evidence" value="ECO:0007669"/>
    <property type="project" value="UniProtKB-ARBA"/>
</dbReference>
<dbReference type="PROSITE" id="PS50256">
    <property type="entry name" value="PIR_REPEAT_2"/>
    <property type="match status" value="2"/>
</dbReference>
<dbReference type="PANTHER" id="PTHR47254">
    <property type="entry name" value="CELL WALL MANNOPROTEIN CIS3-RELATED"/>
    <property type="match status" value="1"/>
</dbReference>
<evidence type="ECO:0000256" key="6">
    <source>
        <dbReference type="ARBA" id="ARBA00038219"/>
    </source>
</evidence>
<evidence type="ECO:0000256" key="5">
    <source>
        <dbReference type="ARBA" id="ARBA00022737"/>
    </source>
</evidence>
<organism evidence="9 10">
    <name type="scientific">[Candida] arabinofermentans NRRL YB-2248</name>
    <dbReference type="NCBI Taxonomy" id="983967"/>
    <lineage>
        <taxon>Eukaryota</taxon>
        <taxon>Fungi</taxon>
        <taxon>Dikarya</taxon>
        <taxon>Ascomycota</taxon>
        <taxon>Saccharomycotina</taxon>
        <taxon>Pichiomycetes</taxon>
        <taxon>Pichiales</taxon>
        <taxon>Pichiaceae</taxon>
        <taxon>Ogataea</taxon>
        <taxon>Ogataea/Candida clade</taxon>
    </lineage>
</organism>
<evidence type="ECO:0000256" key="1">
    <source>
        <dbReference type="ARBA" id="ARBA00004191"/>
    </source>
</evidence>
<keyword evidence="2" id="KW-0134">Cell wall</keyword>
<dbReference type="PANTHER" id="PTHR47254:SF1">
    <property type="entry name" value="CELL WALL MANNOPROTEIN CIS3-RELATED"/>
    <property type="match status" value="1"/>
</dbReference>
<dbReference type="Proteomes" id="UP000094801">
    <property type="component" value="Unassembled WGS sequence"/>
</dbReference>
<proteinExistence type="inferred from homology"/>
<evidence type="ECO:0000259" key="8">
    <source>
        <dbReference type="Pfam" id="PF22799"/>
    </source>
</evidence>
<comment type="similarity">
    <text evidence="6">Belongs to the PIR protein family.</text>
</comment>
<comment type="subcellular location">
    <subcellularLocation>
        <location evidence="1">Secreted</location>
        <location evidence="1">Cell wall</location>
    </subcellularLocation>
</comment>
<evidence type="ECO:0000313" key="9">
    <source>
        <dbReference type="EMBL" id="ODV86719.1"/>
    </source>
</evidence>
<evidence type="ECO:0000256" key="7">
    <source>
        <dbReference type="SAM" id="SignalP"/>
    </source>
</evidence>
<feature type="chain" id="PRO_5009163082" description="Cell wall mannoprotein PIR1-like C-terminal domain-containing protein" evidence="7">
    <location>
        <begin position="20"/>
        <end position="274"/>
    </location>
</feature>
<dbReference type="InterPro" id="IPR054508">
    <property type="entry name" value="PIR1-like_C"/>
</dbReference>
<gene>
    <name evidence="9" type="ORF">CANARDRAFT_196311</name>
</gene>
<sequence length="274" mass="30021">MKYALTLLSAASLATTAFAAYVPTQPWSTLTPTGTLTATSDVAGKTFGIVVQTLDADYKKVKRDDALVTQIGDGQIQYPTTTSYETAMDTPTAIYVNTQPLVTQIGDGQIQFPTGDNTQYEASSASYTPCTTTYYYNTFVTQINDGQIQATNLPQPSADNEELLELQEEYDEVYEVGVPDFSNTLSMVLEDGVLYDSQDRIGSIVSNNQFQFDGPTPQSGAIYAAGWAVSEDGYMALGDQVEFYECLSGDFYNLYNSPIADYCLPIQFRVVELE</sequence>
<reference evidence="10" key="1">
    <citation type="submission" date="2016-04" db="EMBL/GenBank/DDBJ databases">
        <title>Comparative genomics of biotechnologically important yeasts.</title>
        <authorList>
            <consortium name="DOE Joint Genome Institute"/>
            <person name="Riley R."/>
            <person name="Haridas S."/>
            <person name="Wolfe K.H."/>
            <person name="Lopes M.R."/>
            <person name="Hittinger C.T."/>
            <person name="Goker M."/>
            <person name="Salamov A."/>
            <person name="Wisecaver J."/>
            <person name="Long T.M."/>
            <person name="Aerts A.L."/>
            <person name="Barry K."/>
            <person name="Choi C."/>
            <person name="Clum A."/>
            <person name="Coughlan A.Y."/>
            <person name="Deshpande S."/>
            <person name="Douglass A.P."/>
            <person name="Hanson S.J."/>
            <person name="Klenk H.-P."/>
            <person name="Labutti K."/>
            <person name="Lapidus A."/>
            <person name="Lindquist E."/>
            <person name="Lipzen A."/>
            <person name="Meier-Kolthoff J.P."/>
            <person name="Ohm R.A."/>
            <person name="Otillar R.P."/>
            <person name="Pangilinan J."/>
            <person name="Peng Y."/>
            <person name="Rokas A."/>
            <person name="Rosa C.A."/>
            <person name="Scheuner C."/>
            <person name="Sibirny A.A."/>
            <person name="Slot J.C."/>
            <person name="Stielow J.B."/>
            <person name="Sun H."/>
            <person name="Kurtzman C.P."/>
            <person name="Blackwell M."/>
            <person name="Grigoriev I.V."/>
            <person name="Jeffries T.W."/>
        </authorList>
    </citation>
    <scope>NUCLEOTIDE SEQUENCE [LARGE SCALE GENOMIC DNA]</scope>
    <source>
        <strain evidence="10">NRRL YB-2248</strain>
    </source>
</reference>
<evidence type="ECO:0000256" key="4">
    <source>
        <dbReference type="ARBA" id="ARBA00022729"/>
    </source>
</evidence>
<dbReference type="EMBL" id="KV453849">
    <property type="protein sequence ID" value="ODV86719.1"/>
    <property type="molecule type" value="Genomic_DNA"/>
</dbReference>
<dbReference type="InterPro" id="IPR000420">
    <property type="entry name" value="Yeast_PIR_rpt"/>
</dbReference>
<dbReference type="GO" id="GO:0005199">
    <property type="term" value="F:structural constituent of cell wall"/>
    <property type="evidence" value="ECO:0007669"/>
    <property type="project" value="InterPro"/>
</dbReference>
<keyword evidence="10" id="KW-1185">Reference proteome</keyword>
<accession>A0A1E4T4N8</accession>
<dbReference type="GO" id="GO:0009277">
    <property type="term" value="C:fungal-type cell wall"/>
    <property type="evidence" value="ECO:0007669"/>
    <property type="project" value="TreeGrafter"/>
</dbReference>
<feature type="signal peptide" evidence="7">
    <location>
        <begin position="1"/>
        <end position="19"/>
    </location>
</feature>
<keyword evidence="3" id="KW-0964">Secreted</keyword>
<name>A0A1E4T4N8_9ASCO</name>
<dbReference type="OrthoDB" id="5415592at2759"/>
<feature type="domain" description="Cell wall mannoprotein PIR1-like C-terminal" evidence="8">
    <location>
        <begin position="192"/>
        <end position="266"/>
    </location>
</feature>
<keyword evidence="5" id="KW-0677">Repeat</keyword>
<dbReference type="Pfam" id="PF00399">
    <property type="entry name" value="PIR"/>
    <property type="match status" value="2"/>
</dbReference>
<evidence type="ECO:0000313" key="10">
    <source>
        <dbReference type="Proteomes" id="UP000094801"/>
    </source>
</evidence>
<protein>
    <recommendedName>
        <fullName evidence="8">Cell wall mannoprotein PIR1-like C-terminal domain-containing protein</fullName>
    </recommendedName>
</protein>
<dbReference type="Pfam" id="PF22799">
    <property type="entry name" value="PIR1-like_C"/>
    <property type="match status" value="1"/>
</dbReference>
<dbReference type="InterPro" id="IPR051153">
    <property type="entry name" value="Yeast_CWMannoprotein_PIR"/>
</dbReference>
<keyword evidence="4 7" id="KW-0732">Signal</keyword>